<dbReference type="GO" id="GO:0006083">
    <property type="term" value="P:acetate metabolic process"/>
    <property type="evidence" value="ECO:0007669"/>
    <property type="project" value="TreeGrafter"/>
</dbReference>
<evidence type="ECO:0000256" key="1">
    <source>
        <dbReference type="ARBA" id="ARBA00008748"/>
    </source>
</evidence>
<keyword evidence="2 9" id="KW-0963">Cytoplasm</keyword>
<comment type="caution">
    <text evidence="11">The sequence shown here is derived from an EMBL/GenBank/DDBJ whole genome shotgun (WGS) entry which is preliminary data.</text>
</comment>
<dbReference type="Gene3D" id="3.30.420.40">
    <property type="match status" value="2"/>
</dbReference>
<dbReference type="UniPathway" id="UPA00340">
    <property type="reaction ID" value="UER00458"/>
</dbReference>
<evidence type="ECO:0000256" key="2">
    <source>
        <dbReference type="ARBA" id="ARBA00022490"/>
    </source>
</evidence>
<keyword evidence="7 9" id="KW-0067">ATP-binding</keyword>
<evidence type="ECO:0000313" key="11">
    <source>
        <dbReference type="EMBL" id="PSL31991.1"/>
    </source>
</evidence>
<keyword evidence="4 9" id="KW-0479">Metal-binding</keyword>
<comment type="similarity">
    <text evidence="1 9 10">Belongs to the acetokinase family.</text>
</comment>
<dbReference type="HAMAP" id="MF_00020">
    <property type="entry name" value="Acetate_kinase"/>
    <property type="match status" value="1"/>
</dbReference>
<evidence type="ECO:0000256" key="8">
    <source>
        <dbReference type="ARBA" id="ARBA00022842"/>
    </source>
</evidence>
<evidence type="ECO:0000256" key="7">
    <source>
        <dbReference type="ARBA" id="ARBA00022840"/>
    </source>
</evidence>
<name>A0A2P8GDE4_9BACT</name>
<proteinExistence type="inferred from homology"/>
<dbReference type="NCBIfam" id="TIGR00016">
    <property type="entry name" value="ackA"/>
    <property type="match status" value="1"/>
</dbReference>
<dbReference type="RefSeq" id="WP_106602210.1">
    <property type="nucleotide sequence ID" value="NZ_PYGK01000004.1"/>
</dbReference>
<dbReference type="InterPro" id="IPR043129">
    <property type="entry name" value="ATPase_NBD"/>
</dbReference>
<evidence type="ECO:0000256" key="4">
    <source>
        <dbReference type="ARBA" id="ARBA00022723"/>
    </source>
</evidence>
<dbReference type="Pfam" id="PF00871">
    <property type="entry name" value="Acetate_kinase"/>
    <property type="match status" value="1"/>
</dbReference>
<dbReference type="PIRSF" id="PIRSF000722">
    <property type="entry name" value="Acetate_prop_kin"/>
    <property type="match status" value="1"/>
</dbReference>
<protein>
    <recommendedName>
        <fullName evidence="9">Acetate kinase</fullName>
        <ecNumber evidence="9">2.7.2.1</ecNumber>
    </recommendedName>
    <alternativeName>
        <fullName evidence="9">Acetokinase</fullName>
    </alternativeName>
</protein>
<dbReference type="PROSITE" id="PS01075">
    <property type="entry name" value="ACETATE_KINASE_1"/>
    <property type="match status" value="1"/>
</dbReference>
<comment type="cofactor">
    <cofactor evidence="9">
        <name>Mg(2+)</name>
        <dbReference type="ChEBI" id="CHEBI:18420"/>
    </cofactor>
    <cofactor evidence="9">
        <name>Mn(2+)</name>
        <dbReference type="ChEBI" id="CHEBI:29035"/>
    </cofactor>
    <text evidence="9">Mg(2+). Can also accept Mn(2+).</text>
</comment>
<dbReference type="SUPFAM" id="SSF53067">
    <property type="entry name" value="Actin-like ATPase domain"/>
    <property type="match status" value="2"/>
</dbReference>
<keyword evidence="3 9" id="KW-0808">Transferase</keyword>
<evidence type="ECO:0000256" key="5">
    <source>
        <dbReference type="ARBA" id="ARBA00022741"/>
    </source>
</evidence>
<evidence type="ECO:0000256" key="10">
    <source>
        <dbReference type="RuleBase" id="RU003835"/>
    </source>
</evidence>
<dbReference type="OrthoDB" id="9802453at2"/>
<dbReference type="InterPro" id="IPR000890">
    <property type="entry name" value="Aliphatic_acid_kin_short-chain"/>
</dbReference>
<dbReference type="EMBL" id="PYGK01000004">
    <property type="protein sequence ID" value="PSL31991.1"/>
    <property type="molecule type" value="Genomic_DNA"/>
</dbReference>
<dbReference type="PANTHER" id="PTHR21060">
    <property type="entry name" value="ACETATE KINASE"/>
    <property type="match status" value="1"/>
</dbReference>
<comment type="caution">
    <text evidence="9">Lacks conserved residue(s) required for the propagation of feature annotation.</text>
</comment>
<feature type="binding site" evidence="9">
    <location>
        <position position="19"/>
    </location>
    <ligand>
        <name>ATP</name>
        <dbReference type="ChEBI" id="CHEBI:30616"/>
    </ligand>
</feature>
<feature type="binding site" evidence="9">
    <location>
        <position position="12"/>
    </location>
    <ligand>
        <name>Mg(2+)</name>
        <dbReference type="ChEBI" id="CHEBI:18420"/>
    </ligand>
</feature>
<feature type="binding site" evidence="9">
    <location>
        <begin position="205"/>
        <end position="209"/>
    </location>
    <ligand>
        <name>ATP</name>
        <dbReference type="ChEBI" id="CHEBI:30616"/>
    </ligand>
</feature>
<feature type="site" description="Transition state stabilizer" evidence="9">
    <location>
        <position position="178"/>
    </location>
</feature>
<comment type="catalytic activity">
    <reaction evidence="9">
        <text>acetate + ATP = acetyl phosphate + ADP</text>
        <dbReference type="Rhea" id="RHEA:11352"/>
        <dbReference type="ChEBI" id="CHEBI:22191"/>
        <dbReference type="ChEBI" id="CHEBI:30089"/>
        <dbReference type="ChEBI" id="CHEBI:30616"/>
        <dbReference type="ChEBI" id="CHEBI:456216"/>
        <dbReference type="EC" id="2.7.2.1"/>
    </reaction>
</comment>
<dbReference type="GO" id="GO:0008776">
    <property type="term" value="F:acetate kinase activity"/>
    <property type="evidence" value="ECO:0007669"/>
    <property type="project" value="UniProtKB-UniRule"/>
</dbReference>
<comment type="subcellular location">
    <subcellularLocation>
        <location evidence="9">Cytoplasm</location>
    </subcellularLocation>
</comment>
<evidence type="ECO:0000256" key="6">
    <source>
        <dbReference type="ARBA" id="ARBA00022777"/>
    </source>
</evidence>
<evidence type="ECO:0000313" key="12">
    <source>
        <dbReference type="Proteomes" id="UP000240978"/>
    </source>
</evidence>
<keyword evidence="6 9" id="KW-0418">Kinase</keyword>
<dbReference type="EC" id="2.7.2.1" evidence="9"/>
<dbReference type="GO" id="GO:0000287">
    <property type="term" value="F:magnesium ion binding"/>
    <property type="evidence" value="ECO:0007669"/>
    <property type="project" value="UniProtKB-UniRule"/>
</dbReference>
<gene>
    <name evidence="9" type="primary">ackA</name>
    <name evidence="11" type="ORF">CLV42_104292</name>
</gene>
<sequence length="404" mass="44280">MDNPSPVILTINCGSSSLKFALFELSSLRLISQGNIQDIGGESSIRLMDRAGHEERVTQSVTDLDAAITFLVELLKESYSPYAIHAIGHRIVQGGREHYLPELITTQLLQTFETLIPLAPGHLPAEIKAIHAFENAYPGTPQVACFDTAFHKDMPFSARHFAIPRHLWNDGVIRYGFHGLSYEYIYQQLMQVAPQEANGRIVIAHLGNGASMAVIKDGRSLDTTMGLTPAGGLVMSTRSGDLDPGVILYLLKEKHFISERALNELLNKQSGLKGVSGNSSDIKTLLEQEAKDYRAAEAIQLFCYQAKKYIGALTAAAGGIDTLVFTGGIGIHAPVIRERICEDLEYLGIVVDPFLNNDKNDIISPSGNRVTVRVMATNEELIIAQHTQACLQSHKTIQYGNTHT</sequence>
<accession>A0A2P8GDE4</accession>
<dbReference type="GO" id="GO:0005524">
    <property type="term" value="F:ATP binding"/>
    <property type="evidence" value="ECO:0007669"/>
    <property type="project" value="UniProtKB-KW"/>
</dbReference>
<dbReference type="PROSITE" id="PS01076">
    <property type="entry name" value="ACETATE_KINASE_2"/>
    <property type="match status" value="1"/>
</dbReference>
<dbReference type="GO" id="GO:0006085">
    <property type="term" value="P:acetyl-CoA biosynthetic process"/>
    <property type="evidence" value="ECO:0007669"/>
    <property type="project" value="UniProtKB-UniRule"/>
</dbReference>
<dbReference type="PRINTS" id="PR00471">
    <property type="entry name" value="ACETATEKNASE"/>
</dbReference>
<feature type="binding site" evidence="9">
    <location>
        <position position="90"/>
    </location>
    <ligand>
        <name>substrate</name>
    </ligand>
</feature>
<dbReference type="InterPro" id="IPR004372">
    <property type="entry name" value="Ac/propionate_kinase"/>
</dbReference>
<evidence type="ECO:0000256" key="9">
    <source>
        <dbReference type="HAMAP-Rule" id="MF_00020"/>
    </source>
</evidence>
<dbReference type="AlphaFoldDB" id="A0A2P8GDE4"/>
<dbReference type="Proteomes" id="UP000240978">
    <property type="component" value="Unassembled WGS sequence"/>
</dbReference>
<evidence type="ECO:0000256" key="3">
    <source>
        <dbReference type="ARBA" id="ARBA00022679"/>
    </source>
</evidence>
<feature type="site" description="Transition state stabilizer" evidence="9">
    <location>
        <position position="238"/>
    </location>
</feature>
<comment type="subunit">
    <text evidence="9">Homodimer.</text>
</comment>
<comment type="function">
    <text evidence="9">Catalyzes the formation of acetyl phosphate from acetate and ATP. Can also catalyze the reverse reaction.</text>
</comment>
<dbReference type="InterPro" id="IPR023865">
    <property type="entry name" value="Aliphatic_acid_kinase_CS"/>
</dbReference>
<comment type="pathway">
    <text evidence="9">Metabolic intermediate biosynthesis; acetyl-CoA biosynthesis; acetyl-CoA from acetate: step 1/2.</text>
</comment>
<keyword evidence="8 9" id="KW-0460">Magnesium</keyword>
<dbReference type="GO" id="GO:0005829">
    <property type="term" value="C:cytosol"/>
    <property type="evidence" value="ECO:0007669"/>
    <property type="project" value="TreeGrafter"/>
</dbReference>
<keyword evidence="12" id="KW-1185">Reference proteome</keyword>
<organism evidence="11 12">
    <name type="scientific">Chitinophaga ginsengisoli</name>
    <dbReference type="NCBI Taxonomy" id="363837"/>
    <lineage>
        <taxon>Bacteria</taxon>
        <taxon>Pseudomonadati</taxon>
        <taxon>Bacteroidota</taxon>
        <taxon>Chitinophagia</taxon>
        <taxon>Chitinophagales</taxon>
        <taxon>Chitinophagaceae</taxon>
        <taxon>Chitinophaga</taxon>
    </lineage>
</organism>
<feature type="binding site" evidence="9">
    <location>
        <position position="379"/>
    </location>
    <ligand>
        <name>Mg(2+)</name>
        <dbReference type="ChEBI" id="CHEBI:18420"/>
    </ligand>
</feature>
<dbReference type="PANTHER" id="PTHR21060:SF21">
    <property type="entry name" value="ACETATE KINASE"/>
    <property type="match status" value="1"/>
</dbReference>
<reference evidence="11 12" key="1">
    <citation type="submission" date="2018-03" db="EMBL/GenBank/DDBJ databases">
        <title>Genomic Encyclopedia of Archaeal and Bacterial Type Strains, Phase II (KMG-II): from individual species to whole genera.</title>
        <authorList>
            <person name="Goeker M."/>
        </authorList>
    </citation>
    <scope>NUCLEOTIDE SEQUENCE [LARGE SCALE GENOMIC DNA]</scope>
    <source>
        <strain evidence="11 12">DSM 18107</strain>
    </source>
</reference>
<feature type="active site" description="Proton donor/acceptor" evidence="9">
    <location>
        <position position="147"/>
    </location>
</feature>
<keyword evidence="5 9" id="KW-0547">Nucleotide-binding</keyword>